<dbReference type="InterPro" id="IPR037523">
    <property type="entry name" value="VOC_core"/>
</dbReference>
<evidence type="ECO:0000256" key="1">
    <source>
        <dbReference type="SAM" id="MobiDB-lite"/>
    </source>
</evidence>
<feature type="compositionally biased region" description="Basic and acidic residues" evidence="1">
    <location>
        <begin position="150"/>
        <end position="161"/>
    </location>
</feature>
<name>A0A5Q3QCT2_9PSEU</name>
<dbReference type="Pfam" id="PF00903">
    <property type="entry name" value="Glyoxalase"/>
    <property type="match status" value="1"/>
</dbReference>
<organism evidence="3 4">
    <name type="scientific">Allosaccharopolyspora coralli</name>
    <dbReference type="NCBI Taxonomy" id="2665642"/>
    <lineage>
        <taxon>Bacteria</taxon>
        <taxon>Bacillati</taxon>
        <taxon>Actinomycetota</taxon>
        <taxon>Actinomycetes</taxon>
        <taxon>Pseudonocardiales</taxon>
        <taxon>Pseudonocardiaceae</taxon>
        <taxon>Allosaccharopolyspora</taxon>
    </lineage>
</organism>
<evidence type="ECO:0000313" key="3">
    <source>
        <dbReference type="EMBL" id="QGK69349.1"/>
    </source>
</evidence>
<feature type="region of interest" description="Disordered" evidence="1">
    <location>
        <begin position="121"/>
        <end position="161"/>
    </location>
</feature>
<dbReference type="Proteomes" id="UP000371041">
    <property type="component" value="Chromosome"/>
</dbReference>
<sequence length="161" mass="17806">MGSHSAIRHLRRAPRPRVRRSTLDLVSAILGHLTLSVTDVARSRVFYTRLLGAEELFSGEDEIGRFSVLATPRLRLGLRAHAGGLDRFDPRNVGLDHLAFHVAADELDGWRERLVEAGASPPNSVTDTWGHTSLRMIPTGSRSSSSPPRADLRQDSSQDHR</sequence>
<protein>
    <recommendedName>
        <fullName evidence="2">VOC domain-containing protein</fullName>
    </recommendedName>
</protein>
<dbReference type="SUPFAM" id="SSF54593">
    <property type="entry name" value="Glyoxalase/Bleomycin resistance protein/Dihydroxybiphenyl dioxygenase"/>
    <property type="match status" value="1"/>
</dbReference>
<dbReference type="InterPro" id="IPR004360">
    <property type="entry name" value="Glyas_Fos-R_dOase_dom"/>
</dbReference>
<dbReference type="EMBL" id="CP045929">
    <property type="protein sequence ID" value="QGK69349.1"/>
    <property type="molecule type" value="Genomic_DNA"/>
</dbReference>
<evidence type="ECO:0000259" key="2">
    <source>
        <dbReference type="PROSITE" id="PS51819"/>
    </source>
</evidence>
<reference evidence="4" key="1">
    <citation type="submission" date="2019-11" db="EMBL/GenBank/DDBJ databases">
        <title>The complete genome sequence of Saccharopolyspora sp. E2A.</title>
        <authorList>
            <person name="Zhang G."/>
        </authorList>
    </citation>
    <scope>NUCLEOTIDE SEQUENCE [LARGE SCALE GENOMIC DNA]</scope>
    <source>
        <strain evidence="4">E2A</strain>
    </source>
</reference>
<dbReference type="InterPro" id="IPR029068">
    <property type="entry name" value="Glyas_Bleomycin-R_OHBP_Dase"/>
</dbReference>
<accession>A0A5Q3QCT2</accession>
<dbReference type="PROSITE" id="PS51819">
    <property type="entry name" value="VOC"/>
    <property type="match status" value="1"/>
</dbReference>
<feature type="compositionally biased region" description="Polar residues" evidence="1">
    <location>
        <begin position="121"/>
        <end position="131"/>
    </location>
</feature>
<dbReference type="KEGG" id="sace:GIY23_07235"/>
<dbReference type="Gene3D" id="3.10.180.10">
    <property type="entry name" value="2,3-Dihydroxybiphenyl 1,2-Dioxygenase, domain 1"/>
    <property type="match status" value="1"/>
</dbReference>
<evidence type="ECO:0000313" key="4">
    <source>
        <dbReference type="Proteomes" id="UP000371041"/>
    </source>
</evidence>
<gene>
    <name evidence="3" type="ORF">GIY23_07235</name>
</gene>
<proteinExistence type="predicted"/>
<dbReference type="CDD" id="cd06587">
    <property type="entry name" value="VOC"/>
    <property type="match status" value="1"/>
</dbReference>
<feature type="domain" description="VOC" evidence="2">
    <location>
        <begin position="29"/>
        <end position="158"/>
    </location>
</feature>
<keyword evidence="4" id="KW-1185">Reference proteome</keyword>
<dbReference type="AlphaFoldDB" id="A0A5Q3QCT2"/>